<accession>A0A157Q962</accession>
<dbReference type="Gene3D" id="3.40.190.10">
    <property type="entry name" value="Periplasmic binding protein-like II"/>
    <property type="match status" value="1"/>
</dbReference>
<dbReference type="PANTHER" id="PTHR42928:SF5">
    <property type="entry name" value="BLR1237 PROTEIN"/>
    <property type="match status" value="1"/>
</dbReference>
<dbReference type="SUPFAM" id="SSF53850">
    <property type="entry name" value="Periplasmic binding protein-like II"/>
    <property type="match status" value="1"/>
</dbReference>
<dbReference type="EMBL" id="FKBS01000017">
    <property type="protein sequence ID" value="SAI42158.1"/>
    <property type="molecule type" value="Genomic_DNA"/>
</dbReference>
<feature type="chain" id="PRO_5007615138" evidence="2">
    <location>
        <begin position="33"/>
        <end position="329"/>
    </location>
</feature>
<comment type="similarity">
    <text evidence="1">Belongs to the UPF0065 (bug) family.</text>
</comment>
<dbReference type="RefSeq" id="WP_066415463.1">
    <property type="nucleotide sequence ID" value="NZ_FKBS01000017.1"/>
</dbReference>
<dbReference type="OrthoDB" id="8678477at2"/>
<proteinExistence type="inferred from homology"/>
<dbReference type="PANTHER" id="PTHR42928">
    <property type="entry name" value="TRICARBOXYLATE-BINDING PROTEIN"/>
    <property type="match status" value="1"/>
</dbReference>
<organism evidence="3 4">
    <name type="scientific">Bordetella ansorpii</name>
    <dbReference type="NCBI Taxonomy" id="288768"/>
    <lineage>
        <taxon>Bacteria</taxon>
        <taxon>Pseudomonadati</taxon>
        <taxon>Pseudomonadota</taxon>
        <taxon>Betaproteobacteria</taxon>
        <taxon>Burkholderiales</taxon>
        <taxon>Alcaligenaceae</taxon>
        <taxon>Bordetella</taxon>
    </lineage>
</organism>
<dbReference type="Pfam" id="PF03401">
    <property type="entry name" value="TctC"/>
    <property type="match status" value="1"/>
</dbReference>
<reference evidence="3 4" key="1">
    <citation type="submission" date="2016-03" db="EMBL/GenBank/DDBJ databases">
        <authorList>
            <consortium name="Pathogen Informatics"/>
        </authorList>
    </citation>
    <scope>NUCLEOTIDE SEQUENCE [LARGE SCALE GENOMIC DNA]</scope>
    <source>
        <strain evidence="3 4">NCTC13364</strain>
    </source>
</reference>
<evidence type="ECO:0000256" key="1">
    <source>
        <dbReference type="ARBA" id="ARBA00006987"/>
    </source>
</evidence>
<sequence length="329" mass="34365">MQRTSHVLVRLLRACGLAVALAGAGAAQGAQAFPDKPIRVVVPYSPGGGVDIVTRLVTQKMSEDLGQPIIVDNRPGAATNIGMETVARAQPDGYTLLTASNTLAANAALFSKLPFDPAKDFAAVGAIGYASLVVVVPSDASFKSLKDLVAYGRAHPDKLTYASAGNGSSGHLASELLKREGKFQALHVPYKGGSPAVTDLLGGRIGFMAINPLEVVPHVQSGKLRALAVLDARRSPLLPEVPTVADQGMPGAQAAVWWGLIGPAGMPQQVVQRLNQALQKALADANVRQRMAEMGAELTPGSAADFSRFVAAETTKWERVIKQAGVHAD</sequence>
<protein>
    <submittedName>
        <fullName evidence="3">Lipoprotein</fullName>
    </submittedName>
</protein>
<dbReference type="AlphaFoldDB" id="A0A157Q962"/>
<dbReference type="InterPro" id="IPR005064">
    <property type="entry name" value="BUG"/>
</dbReference>
<feature type="signal peptide" evidence="2">
    <location>
        <begin position="1"/>
        <end position="32"/>
    </location>
</feature>
<dbReference type="InterPro" id="IPR042100">
    <property type="entry name" value="Bug_dom1"/>
</dbReference>
<dbReference type="PIRSF" id="PIRSF017082">
    <property type="entry name" value="YflP"/>
    <property type="match status" value="1"/>
</dbReference>
<evidence type="ECO:0000313" key="3">
    <source>
        <dbReference type="EMBL" id="SAI42158.1"/>
    </source>
</evidence>
<gene>
    <name evidence="3" type="ORF">SAMEA1982600_03380</name>
</gene>
<evidence type="ECO:0000313" key="4">
    <source>
        <dbReference type="Proteomes" id="UP000077037"/>
    </source>
</evidence>
<dbReference type="Gene3D" id="3.40.190.150">
    <property type="entry name" value="Bordetella uptake gene, domain 1"/>
    <property type="match status" value="1"/>
</dbReference>
<keyword evidence="2" id="KW-0732">Signal</keyword>
<dbReference type="CDD" id="cd13578">
    <property type="entry name" value="PBP2_Bug27"/>
    <property type="match status" value="1"/>
</dbReference>
<dbReference type="Proteomes" id="UP000077037">
    <property type="component" value="Unassembled WGS sequence"/>
</dbReference>
<keyword evidence="3" id="KW-0449">Lipoprotein</keyword>
<name>A0A157Q962_9BORD</name>
<evidence type="ECO:0000256" key="2">
    <source>
        <dbReference type="SAM" id="SignalP"/>
    </source>
</evidence>